<organism evidence="1 2">
    <name type="scientific">Lyophyllum shimeji</name>
    <name type="common">Hon-shimeji</name>
    <name type="synonym">Tricholoma shimeji</name>
    <dbReference type="NCBI Taxonomy" id="47721"/>
    <lineage>
        <taxon>Eukaryota</taxon>
        <taxon>Fungi</taxon>
        <taxon>Dikarya</taxon>
        <taxon>Basidiomycota</taxon>
        <taxon>Agaricomycotina</taxon>
        <taxon>Agaricomycetes</taxon>
        <taxon>Agaricomycetidae</taxon>
        <taxon>Agaricales</taxon>
        <taxon>Tricholomatineae</taxon>
        <taxon>Lyophyllaceae</taxon>
        <taxon>Lyophyllum</taxon>
    </lineage>
</organism>
<evidence type="ECO:0000313" key="1">
    <source>
        <dbReference type="EMBL" id="GLB36739.1"/>
    </source>
</evidence>
<comment type="caution">
    <text evidence="1">The sequence shown here is derived from an EMBL/GenBank/DDBJ whole genome shotgun (WGS) entry which is preliminary data.</text>
</comment>
<reference evidence="1" key="1">
    <citation type="submission" date="2022-07" db="EMBL/GenBank/DDBJ databases">
        <title>The genome of Lyophyllum shimeji provides insight into the initial evolution of ectomycorrhizal fungal genome.</title>
        <authorList>
            <person name="Kobayashi Y."/>
            <person name="Shibata T."/>
            <person name="Hirakawa H."/>
            <person name="Shigenobu S."/>
            <person name="Nishiyama T."/>
            <person name="Yamada A."/>
            <person name="Hasebe M."/>
            <person name="Kawaguchi M."/>
        </authorList>
    </citation>
    <scope>NUCLEOTIDE SEQUENCE</scope>
    <source>
        <strain evidence="1">AT787</strain>
    </source>
</reference>
<accession>A0A9P3PJS0</accession>
<dbReference type="Proteomes" id="UP001063166">
    <property type="component" value="Unassembled WGS sequence"/>
</dbReference>
<keyword evidence="2" id="KW-1185">Reference proteome</keyword>
<dbReference type="AlphaFoldDB" id="A0A9P3PJS0"/>
<dbReference type="OrthoDB" id="2891411at2759"/>
<proteinExistence type="predicted"/>
<name>A0A9P3PJS0_LYOSH</name>
<sequence length="306" mass="34620">MRKKRSFVPPAGPVNTTGFPALPAELLLDHFAYPLPVPALPKDLEKTYADRAKLLRGLSQMCRSLRRAFLPVVERIETLQRNASAKSLATELIRQLEIVTVRDPSLAAYVKIVNVKLTYYSCDTVMEEFARCLALLNLETIQILYTSGYCPNVVDTQAASRIANSHQFAPWSSRTTPPPSCNPVWAHDESLGRPRCSPGRPVEWVDWHLVDEKHENLPMTRRVVLQSTSYQGRSMYGIQRTIECFNAIPRLSCITIKFPGEQEADIPRSSSRWSTRRRKCCTAALLDGQHTKCACLEYKDGTRKIQ</sequence>
<gene>
    <name evidence="1" type="ORF">LshimejAT787_0310260</name>
</gene>
<evidence type="ECO:0000313" key="2">
    <source>
        <dbReference type="Proteomes" id="UP001063166"/>
    </source>
</evidence>
<dbReference type="EMBL" id="BRPK01000003">
    <property type="protein sequence ID" value="GLB36739.1"/>
    <property type="molecule type" value="Genomic_DNA"/>
</dbReference>
<protein>
    <submittedName>
        <fullName evidence="1">Uncharacterized protein</fullName>
    </submittedName>
</protein>